<evidence type="ECO:0000256" key="1">
    <source>
        <dbReference type="ARBA" id="ARBA00004877"/>
    </source>
</evidence>
<dbReference type="Pfam" id="PF01501">
    <property type="entry name" value="Glyco_transf_8"/>
    <property type="match status" value="1"/>
</dbReference>
<dbReference type="PANTHER" id="PTHR32116:SF4">
    <property type="entry name" value="POLYGALACTURONATE 4-ALPHA-GALACTURONOSYLTRANSFERASE"/>
    <property type="match status" value="1"/>
</dbReference>
<comment type="caution">
    <text evidence="5">The sequence shown here is derived from an EMBL/GenBank/DDBJ whole genome shotgun (WGS) entry which is preliminary data.</text>
</comment>
<proteinExistence type="inferred from homology"/>
<dbReference type="SUPFAM" id="SSF53448">
    <property type="entry name" value="Nucleotide-diphospho-sugar transferases"/>
    <property type="match status" value="1"/>
</dbReference>
<accession>A0A388KF24</accession>
<gene>
    <name evidence="5" type="ORF">CBR_g3191</name>
</gene>
<evidence type="ECO:0000256" key="4">
    <source>
        <dbReference type="SAM" id="MobiDB-lite"/>
    </source>
</evidence>
<keyword evidence="3" id="KW-0328">Glycosyltransferase</keyword>
<reference evidence="5 6" key="1">
    <citation type="journal article" date="2018" name="Cell">
        <title>The Chara Genome: Secondary Complexity and Implications for Plant Terrestrialization.</title>
        <authorList>
            <person name="Nishiyama T."/>
            <person name="Sakayama H."/>
            <person name="Vries J.D."/>
            <person name="Buschmann H."/>
            <person name="Saint-Marcoux D."/>
            <person name="Ullrich K.K."/>
            <person name="Haas F.B."/>
            <person name="Vanderstraeten L."/>
            <person name="Becker D."/>
            <person name="Lang D."/>
            <person name="Vosolsobe S."/>
            <person name="Rombauts S."/>
            <person name="Wilhelmsson P.K.I."/>
            <person name="Janitza P."/>
            <person name="Kern R."/>
            <person name="Heyl A."/>
            <person name="Rumpler F."/>
            <person name="Villalobos L.I.A.C."/>
            <person name="Clay J.M."/>
            <person name="Skokan R."/>
            <person name="Toyoda A."/>
            <person name="Suzuki Y."/>
            <person name="Kagoshima H."/>
            <person name="Schijlen E."/>
            <person name="Tajeshwar N."/>
            <person name="Catarino B."/>
            <person name="Hetherington A.J."/>
            <person name="Saltykova A."/>
            <person name="Bonnot C."/>
            <person name="Breuninger H."/>
            <person name="Symeonidi A."/>
            <person name="Radhakrishnan G.V."/>
            <person name="Van Nieuwerburgh F."/>
            <person name="Deforce D."/>
            <person name="Chang C."/>
            <person name="Karol K.G."/>
            <person name="Hedrich R."/>
            <person name="Ulvskov P."/>
            <person name="Glockner G."/>
            <person name="Delwiche C.F."/>
            <person name="Petrasek J."/>
            <person name="Van de Peer Y."/>
            <person name="Friml J."/>
            <person name="Beilby M."/>
            <person name="Dolan L."/>
            <person name="Kohara Y."/>
            <person name="Sugano S."/>
            <person name="Fujiyama A."/>
            <person name="Delaux P.-M."/>
            <person name="Quint M."/>
            <person name="TheiBen G."/>
            <person name="Hagemann M."/>
            <person name="Harholt J."/>
            <person name="Dunand C."/>
            <person name="Zachgo S."/>
            <person name="Langdale J."/>
            <person name="Maumus F."/>
            <person name="Straeten D.V.D."/>
            <person name="Gould S.B."/>
            <person name="Rensing S.A."/>
        </authorList>
    </citation>
    <scope>NUCLEOTIDE SEQUENCE [LARGE SCALE GENOMIC DNA]</scope>
    <source>
        <strain evidence="5 6">S276</strain>
    </source>
</reference>
<dbReference type="GO" id="GO:0047262">
    <property type="term" value="F:polygalacturonate 4-alpha-galacturonosyltransferase activity"/>
    <property type="evidence" value="ECO:0007669"/>
    <property type="project" value="InterPro"/>
</dbReference>
<dbReference type="InterPro" id="IPR029993">
    <property type="entry name" value="GAUT"/>
</dbReference>
<protein>
    <submittedName>
        <fullName evidence="5">GT8-family glycosyltransferase</fullName>
    </submittedName>
</protein>
<feature type="compositionally biased region" description="Acidic residues" evidence="4">
    <location>
        <begin position="113"/>
        <end position="123"/>
    </location>
</feature>
<dbReference type="Gramene" id="GBG68650">
    <property type="protein sequence ID" value="GBG68650"/>
    <property type="gene ID" value="CBR_g3191"/>
</dbReference>
<evidence type="ECO:0000313" key="5">
    <source>
        <dbReference type="EMBL" id="GBG68650.1"/>
    </source>
</evidence>
<dbReference type="Gene3D" id="3.90.550.10">
    <property type="entry name" value="Spore Coat Polysaccharide Biosynthesis Protein SpsA, Chain A"/>
    <property type="match status" value="1"/>
</dbReference>
<feature type="region of interest" description="Disordered" evidence="4">
    <location>
        <begin position="78"/>
        <end position="224"/>
    </location>
</feature>
<feature type="compositionally biased region" description="Basic and acidic residues" evidence="4">
    <location>
        <begin position="177"/>
        <end position="204"/>
    </location>
</feature>
<dbReference type="AlphaFoldDB" id="A0A388KF24"/>
<dbReference type="InterPro" id="IPR002495">
    <property type="entry name" value="Glyco_trans_8"/>
</dbReference>
<name>A0A388KF24_CHABU</name>
<dbReference type="InterPro" id="IPR029044">
    <property type="entry name" value="Nucleotide-diphossugar_trans"/>
</dbReference>
<evidence type="ECO:0000313" key="6">
    <source>
        <dbReference type="Proteomes" id="UP000265515"/>
    </source>
</evidence>
<dbReference type="EMBL" id="BFEA01000103">
    <property type="protein sequence ID" value="GBG68650.1"/>
    <property type="molecule type" value="Genomic_DNA"/>
</dbReference>
<comment type="similarity">
    <text evidence="2">Belongs to the glycosyltransferase 8 family.</text>
</comment>
<sequence length="738" mass="83585">MLGQKWSMKKLAQLNIENVYHHHHSRQPGKGFCRSPLTTVLILSLVTPVFFFSTYQRNFQAQDDARAVDLAAEKKLVRDDSQHARPDRWNDAEQRQIRRRGTLGMKQDHDESSWAEDDETYDDGGDHTKQKDQSALAQTAEGKAALDHPVGGDNGETESVPKETHSEDTGVVDETTDPLKRRDMTSGDQDGKDQDAKEDEDKTTDAAVDTVPPDGAVTTTEGRAVAGPPAAAVVQVTTTDVTLAKDTAEDYKASLISRIQGQVPLADELMEFARERENTPLLNHLQFVKDQCVQGVEKLTDGSMDIESGNNVLRVAELATLRARELRSSTIIIEKMRKELQESRDKMRILTKERNILDLVATKSLPKGLHCLSMQLTIDYYNNTDSEPIDPSPEVLEDNSRCHYALFSDNVLAASVVVKSLVHNAKDPSRHVIHLVTDAMNKPAMIAWFRRHPPHPAVIDIKAVEDFSDWLTPDHCPVLRFLQESKTLINYYSKLQGSTTNGGNEEDEKGIKHRNPKYLSMLNHLRFYLPEVYPKLKRVVFLDEDIVVQKDLAPLWDVDLEGNVNGAVFTCRGKFHRLGHYLNFSHPDIKREFEEDACGWAYGMNVFDLDRWREQNLTEVYHKWQIAVRLLMSKPLFPAITFLKRSLLSGSLGERLDLKSTVVVVVVTNSLSAAGYLLWEWGWVYVWVGVFVGTESLVHAKETAPQGKIKATKKISERICMRVSWYERSRREQACFLI</sequence>
<keyword evidence="6" id="KW-1185">Reference proteome</keyword>
<feature type="compositionally biased region" description="Basic and acidic residues" evidence="4">
    <location>
        <begin position="159"/>
        <end position="168"/>
    </location>
</feature>
<dbReference type="STRING" id="69332.A0A388KF24"/>
<feature type="compositionally biased region" description="Basic and acidic residues" evidence="4">
    <location>
        <begin position="78"/>
        <end position="96"/>
    </location>
</feature>
<evidence type="ECO:0000256" key="3">
    <source>
        <dbReference type="ARBA" id="ARBA00022676"/>
    </source>
</evidence>
<dbReference type="PANTHER" id="PTHR32116">
    <property type="entry name" value="GALACTURONOSYLTRANSFERASE 4-RELATED"/>
    <property type="match status" value="1"/>
</dbReference>
<dbReference type="UniPathway" id="UPA00845"/>
<evidence type="ECO:0000256" key="2">
    <source>
        <dbReference type="ARBA" id="ARBA00006351"/>
    </source>
</evidence>
<keyword evidence="5" id="KW-0808">Transferase</keyword>
<organism evidence="5 6">
    <name type="scientific">Chara braunii</name>
    <name type="common">Braun's stonewort</name>
    <dbReference type="NCBI Taxonomy" id="69332"/>
    <lineage>
        <taxon>Eukaryota</taxon>
        <taxon>Viridiplantae</taxon>
        <taxon>Streptophyta</taxon>
        <taxon>Charophyceae</taxon>
        <taxon>Charales</taxon>
        <taxon>Characeae</taxon>
        <taxon>Chara</taxon>
    </lineage>
</organism>
<dbReference type="OrthoDB" id="2017327at2759"/>
<dbReference type="Proteomes" id="UP000265515">
    <property type="component" value="Unassembled WGS sequence"/>
</dbReference>
<dbReference type="GO" id="GO:0045489">
    <property type="term" value="P:pectin biosynthetic process"/>
    <property type="evidence" value="ECO:0007669"/>
    <property type="project" value="UniProtKB-UniPathway"/>
</dbReference>
<comment type="pathway">
    <text evidence="1">Glycan metabolism; pectin biosynthesis.</text>
</comment>